<dbReference type="CDD" id="cd02947">
    <property type="entry name" value="TRX_family"/>
    <property type="match status" value="1"/>
</dbReference>
<dbReference type="Gene3D" id="3.40.30.10">
    <property type="entry name" value="Glutaredoxin"/>
    <property type="match status" value="1"/>
</dbReference>
<gene>
    <name evidence="1" type="ORF">CSC81_14205</name>
</gene>
<dbReference type="Pfam" id="PF14595">
    <property type="entry name" value="Thioredoxin_9"/>
    <property type="match status" value="1"/>
</dbReference>
<organism evidence="1 2">
    <name type="scientific">Tenacibaculum discolor</name>
    <dbReference type="NCBI Taxonomy" id="361581"/>
    <lineage>
        <taxon>Bacteria</taxon>
        <taxon>Pseudomonadati</taxon>
        <taxon>Bacteroidota</taxon>
        <taxon>Flavobacteriia</taxon>
        <taxon>Flavobacteriales</taxon>
        <taxon>Flavobacteriaceae</taxon>
        <taxon>Tenacibaculum</taxon>
    </lineage>
</organism>
<dbReference type="PROSITE" id="PS51257">
    <property type="entry name" value="PROKAR_LIPOPROTEIN"/>
    <property type="match status" value="1"/>
</dbReference>
<evidence type="ECO:0000313" key="2">
    <source>
        <dbReference type="Proteomes" id="UP000222163"/>
    </source>
</evidence>
<sequence length="181" mass="21317">MFTKFSVKMRRKIYIILFSLFFSCSSNKRAVKIQEVGREFTGVITQDNLLETNNSTWFKPRYEAYEIEDTLISTFQKNLKNVKIKAFIGLWCGDSKREIPLLLKMLKQASFSEENIEIIAVDHKKKAKGIEKGYGVFRVPTFIFYKRNKELGRFVEFPVESLEKDVLKIISGKPYKHFYEE</sequence>
<protein>
    <submittedName>
        <fullName evidence="1">Thiol reductase thioredoxin</fullName>
    </submittedName>
</protein>
<evidence type="ECO:0000313" key="1">
    <source>
        <dbReference type="EMBL" id="PHN96501.1"/>
    </source>
</evidence>
<comment type="caution">
    <text evidence="1">The sequence shown here is derived from an EMBL/GenBank/DDBJ whole genome shotgun (WGS) entry which is preliminary data.</text>
</comment>
<dbReference type="InterPro" id="IPR036249">
    <property type="entry name" value="Thioredoxin-like_sf"/>
</dbReference>
<dbReference type="AlphaFoldDB" id="A0A2G1BR11"/>
<name>A0A2G1BR11_9FLAO</name>
<dbReference type="Proteomes" id="UP000222163">
    <property type="component" value="Unassembled WGS sequence"/>
</dbReference>
<proteinExistence type="predicted"/>
<reference evidence="1 2" key="1">
    <citation type="journal article" date="2016" name="Nat. Commun.">
        <title>Microbial interactions lead to rapid micro-scale successions on model marine particles.</title>
        <authorList>
            <person name="Datta M.S."/>
            <person name="Sliwerska E."/>
            <person name="Gore J."/>
            <person name="Polz M.F."/>
            <person name="Cordero O.X."/>
        </authorList>
    </citation>
    <scope>NUCLEOTIDE SEQUENCE [LARGE SCALE GENOMIC DNA]</scope>
    <source>
        <strain evidence="1 2">4G03</strain>
    </source>
</reference>
<dbReference type="SUPFAM" id="SSF52833">
    <property type="entry name" value="Thioredoxin-like"/>
    <property type="match status" value="1"/>
</dbReference>
<accession>A0A2G1BR11</accession>
<dbReference type="EMBL" id="PDUU01000016">
    <property type="protein sequence ID" value="PHN96501.1"/>
    <property type="molecule type" value="Genomic_DNA"/>
</dbReference>